<dbReference type="PANTHER" id="PTHR21485">
    <property type="entry name" value="HAD SUPERFAMILY MEMBERS CMAS AND KDSC"/>
    <property type="match status" value="1"/>
</dbReference>
<comment type="caution">
    <text evidence="1">The sequence shown here is derived from an EMBL/GenBank/DDBJ whole genome shotgun (WGS) entry which is preliminary data.</text>
</comment>
<reference evidence="2" key="1">
    <citation type="journal article" date="2019" name="Int. J. Syst. Evol. Microbiol.">
        <title>The Global Catalogue of Microorganisms (GCM) 10K type strain sequencing project: providing services to taxonomists for standard genome sequencing and annotation.</title>
        <authorList>
            <consortium name="The Broad Institute Genomics Platform"/>
            <consortium name="The Broad Institute Genome Sequencing Center for Infectious Disease"/>
            <person name="Wu L."/>
            <person name="Ma J."/>
        </authorList>
    </citation>
    <scope>NUCLEOTIDE SEQUENCE [LARGE SCALE GENOMIC DNA]</scope>
    <source>
        <strain evidence="2">LMG 29894</strain>
    </source>
</reference>
<dbReference type="InterPro" id="IPR029044">
    <property type="entry name" value="Nucleotide-diphossugar_trans"/>
</dbReference>
<proteinExistence type="predicted"/>
<dbReference type="Gene3D" id="3.90.550.10">
    <property type="entry name" value="Spore Coat Polysaccharide Biosynthesis Protein SpsA, Chain A"/>
    <property type="match status" value="1"/>
</dbReference>
<keyword evidence="2" id="KW-1185">Reference proteome</keyword>
<dbReference type="Proteomes" id="UP001595791">
    <property type="component" value="Unassembled WGS sequence"/>
</dbReference>
<keyword evidence="1" id="KW-0548">Nucleotidyltransferase</keyword>
<dbReference type="EMBL" id="JBHSBU010000001">
    <property type="protein sequence ID" value="MFC4161597.1"/>
    <property type="molecule type" value="Genomic_DNA"/>
</dbReference>
<gene>
    <name evidence="1" type="ORF">ACFOW7_19865</name>
</gene>
<dbReference type="RefSeq" id="WP_378167716.1">
    <property type="nucleotide sequence ID" value="NZ_JBHSBU010000001.1"/>
</dbReference>
<dbReference type="GO" id="GO:0016779">
    <property type="term" value="F:nucleotidyltransferase activity"/>
    <property type="evidence" value="ECO:0007669"/>
    <property type="project" value="UniProtKB-KW"/>
</dbReference>
<accession>A0ABV8MTF7</accession>
<dbReference type="Pfam" id="PF02348">
    <property type="entry name" value="CTP_transf_3"/>
    <property type="match status" value="1"/>
</dbReference>
<dbReference type="SUPFAM" id="SSF53448">
    <property type="entry name" value="Nucleotide-diphospho-sugar transferases"/>
    <property type="match status" value="1"/>
</dbReference>
<organism evidence="1 2">
    <name type="scientific">Chitinimonas lacunae</name>
    <dbReference type="NCBI Taxonomy" id="1963018"/>
    <lineage>
        <taxon>Bacteria</taxon>
        <taxon>Pseudomonadati</taxon>
        <taxon>Pseudomonadota</taxon>
        <taxon>Betaproteobacteria</taxon>
        <taxon>Neisseriales</taxon>
        <taxon>Chitinibacteraceae</taxon>
        <taxon>Chitinimonas</taxon>
    </lineage>
</organism>
<evidence type="ECO:0000313" key="1">
    <source>
        <dbReference type="EMBL" id="MFC4161597.1"/>
    </source>
</evidence>
<evidence type="ECO:0000313" key="2">
    <source>
        <dbReference type="Proteomes" id="UP001595791"/>
    </source>
</evidence>
<dbReference type="PANTHER" id="PTHR21485:SF6">
    <property type="entry name" value="N-ACYLNEURAMINATE CYTIDYLYLTRANSFERASE-RELATED"/>
    <property type="match status" value="1"/>
</dbReference>
<protein>
    <submittedName>
        <fullName evidence="1">Cytidylyltransferase domain-containing protein</fullName>
    </submittedName>
</protein>
<keyword evidence="1" id="KW-0808">Transferase</keyword>
<dbReference type="InterPro" id="IPR003329">
    <property type="entry name" value="Cytidylyl_trans"/>
</dbReference>
<dbReference type="CDD" id="cd02513">
    <property type="entry name" value="CMP-NeuAc_Synthase"/>
    <property type="match status" value="1"/>
</dbReference>
<dbReference type="InterPro" id="IPR050793">
    <property type="entry name" value="CMP-NeuNAc_synthase"/>
</dbReference>
<sequence>MARLCTICARGGSKGVPNKNLREVAGRPLLLHSIEAARRSGLFDLIAVGSDSPEILAAARTGGADLVIERPAELASDSAAKLPAIRHCASEAAARSGLAFSVTVDLDVTSPLRLPDDIVGAVALLEQSGCANVITGAPARRSPYFNLVEVGVDGVARLSKTLAQPVVRRQDAPACFDMNASVYVWRWPALFDEQGLFRSDTRLYVMPEERSLDIDSELDLRIVTLLLEERERLAAARQVE</sequence>
<name>A0ABV8MTF7_9NEIS</name>